<keyword evidence="1" id="KW-0812">Transmembrane</keyword>
<reference evidence="2 3" key="1">
    <citation type="submission" date="2019-02" db="EMBL/GenBank/DDBJ databases">
        <title>Deep-cultivation of Planctomycetes and their phenomic and genomic characterization uncovers novel biology.</title>
        <authorList>
            <person name="Wiegand S."/>
            <person name="Jogler M."/>
            <person name="Boedeker C."/>
            <person name="Pinto D."/>
            <person name="Vollmers J."/>
            <person name="Rivas-Marin E."/>
            <person name="Kohn T."/>
            <person name="Peeters S.H."/>
            <person name="Heuer A."/>
            <person name="Rast P."/>
            <person name="Oberbeckmann S."/>
            <person name="Bunk B."/>
            <person name="Jeske O."/>
            <person name="Meyerdierks A."/>
            <person name="Storesund J.E."/>
            <person name="Kallscheuer N."/>
            <person name="Luecker S."/>
            <person name="Lage O.M."/>
            <person name="Pohl T."/>
            <person name="Merkel B.J."/>
            <person name="Hornburger P."/>
            <person name="Mueller R.-W."/>
            <person name="Bruemmer F."/>
            <person name="Labrenz M."/>
            <person name="Spormann A.M."/>
            <person name="Op den Camp H."/>
            <person name="Overmann J."/>
            <person name="Amann R."/>
            <person name="Jetten M.S.M."/>
            <person name="Mascher T."/>
            <person name="Medema M.H."/>
            <person name="Devos D.P."/>
            <person name="Kaster A.-K."/>
            <person name="Ovreas L."/>
            <person name="Rohde M."/>
            <person name="Galperin M.Y."/>
            <person name="Jogler C."/>
        </authorList>
    </citation>
    <scope>NUCLEOTIDE SEQUENCE [LARGE SCALE GENOMIC DNA]</scope>
    <source>
        <strain evidence="2 3">Mal4</strain>
    </source>
</reference>
<dbReference type="Proteomes" id="UP000320496">
    <property type="component" value="Chromosome"/>
</dbReference>
<dbReference type="OrthoDB" id="262374at2"/>
<keyword evidence="3" id="KW-1185">Reference proteome</keyword>
<evidence type="ECO:0000313" key="3">
    <source>
        <dbReference type="Proteomes" id="UP000320496"/>
    </source>
</evidence>
<proteinExistence type="predicted"/>
<evidence type="ECO:0000313" key="2">
    <source>
        <dbReference type="EMBL" id="QDU36807.1"/>
    </source>
</evidence>
<feature type="transmembrane region" description="Helical" evidence="1">
    <location>
        <begin position="16"/>
        <end position="37"/>
    </location>
</feature>
<gene>
    <name evidence="2" type="ORF">Mal4_11050</name>
</gene>
<evidence type="ECO:0000256" key="1">
    <source>
        <dbReference type="SAM" id="Phobius"/>
    </source>
</evidence>
<organism evidence="2 3">
    <name type="scientific">Maioricimonas rarisocia</name>
    <dbReference type="NCBI Taxonomy" id="2528026"/>
    <lineage>
        <taxon>Bacteria</taxon>
        <taxon>Pseudomonadati</taxon>
        <taxon>Planctomycetota</taxon>
        <taxon>Planctomycetia</taxon>
        <taxon>Planctomycetales</taxon>
        <taxon>Planctomycetaceae</taxon>
        <taxon>Maioricimonas</taxon>
    </lineage>
</organism>
<keyword evidence="1" id="KW-0472">Membrane</keyword>
<evidence type="ECO:0008006" key="4">
    <source>
        <dbReference type="Google" id="ProtNLM"/>
    </source>
</evidence>
<name>A0A517Z311_9PLAN</name>
<accession>A0A517Z311</accession>
<dbReference type="EMBL" id="CP036275">
    <property type="protein sequence ID" value="QDU36807.1"/>
    <property type="molecule type" value="Genomic_DNA"/>
</dbReference>
<dbReference type="KEGG" id="mri:Mal4_11050"/>
<sequence length="237" mass="27058">MPRKPPLLQKLMNTDVSLFLMAAVLVLCVTGSFFGVWVALKTLGYIFAGLFVIGMPLLLMHADQTETGQLEDLQHTYGGELRRHLIPVRGSRSLTFEHGDAVARLSTHHRRSEGDYRSWVELRVDWPDRRLRLDITAENIIARAGQFFGMQDISLGRAGFDDRYAVRGNNEDVIRELLSRPVQRAILAMPDQKIFGIRIHRGTWRSRAGYYSLTTDLQPFVEASLQVYDAMRTEDRP</sequence>
<dbReference type="AlphaFoldDB" id="A0A517Z311"/>
<feature type="transmembrane region" description="Helical" evidence="1">
    <location>
        <begin position="43"/>
        <end position="60"/>
    </location>
</feature>
<keyword evidence="1" id="KW-1133">Transmembrane helix</keyword>
<protein>
    <recommendedName>
        <fullName evidence="4">DUF3137 domain-containing protein</fullName>
    </recommendedName>
</protein>
<dbReference type="RefSeq" id="WP_145367434.1">
    <property type="nucleotide sequence ID" value="NZ_CP036275.1"/>
</dbReference>